<comment type="caution">
    <text evidence="7">The sequence shown here is derived from an EMBL/GenBank/DDBJ whole genome shotgun (WGS) entry which is preliminary data.</text>
</comment>
<evidence type="ECO:0000256" key="5">
    <source>
        <dbReference type="ARBA" id="ARBA00023157"/>
    </source>
</evidence>
<dbReference type="InterPro" id="IPR039455">
    <property type="entry name" value="EPFL"/>
</dbReference>
<dbReference type="OrthoDB" id="1874659at2759"/>
<keyword evidence="5" id="KW-1015">Disulfide bond</keyword>
<dbReference type="GO" id="GO:0010052">
    <property type="term" value="P:guard cell differentiation"/>
    <property type="evidence" value="ECO:0007669"/>
    <property type="project" value="UniProtKB-UniRule"/>
</dbReference>
<evidence type="ECO:0000256" key="6">
    <source>
        <dbReference type="RuleBase" id="RU367102"/>
    </source>
</evidence>
<keyword evidence="3 6" id="KW-0964">Secreted</keyword>
<proteinExistence type="inferred from homology"/>
<reference evidence="7 8" key="1">
    <citation type="journal article" date="2020" name="IScience">
        <title>Genome Sequencing of the Endangered Kingdonia uniflora (Circaeasteraceae, Ranunculales) Reveals Potential Mechanisms of Evolutionary Specialization.</title>
        <authorList>
            <person name="Sun Y."/>
            <person name="Deng T."/>
            <person name="Zhang A."/>
            <person name="Moore M.J."/>
            <person name="Landis J.B."/>
            <person name="Lin N."/>
            <person name="Zhang H."/>
            <person name="Zhang X."/>
            <person name="Huang J."/>
            <person name="Zhang X."/>
            <person name="Sun H."/>
            <person name="Wang H."/>
        </authorList>
    </citation>
    <scope>NUCLEOTIDE SEQUENCE [LARGE SCALE GENOMIC DNA]</scope>
    <source>
        <strain evidence="7">TB1705</strain>
        <tissue evidence="7">Leaf</tissue>
    </source>
</reference>
<evidence type="ECO:0000256" key="1">
    <source>
        <dbReference type="ARBA" id="ARBA00004613"/>
    </source>
</evidence>
<dbReference type="Pfam" id="PF17181">
    <property type="entry name" value="EPF"/>
    <property type="match status" value="1"/>
</dbReference>
<dbReference type="EMBL" id="JACGCM010001311">
    <property type="protein sequence ID" value="KAF6156668.1"/>
    <property type="molecule type" value="Genomic_DNA"/>
</dbReference>
<dbReference type="PANTHER" id="PTHR33109:SF60">
    <property type="entry name" value="EPIDERMAL PATTERNING FACTOR-LIKE PROTEIN 8"/>
    <property type="match status" value="1"/>
</dbReference>
<keyword evidence="8" id="KW-1185">Reference proteome</keyword>
<organism evidence="7 8">
    <name type="scientific">Kingdonia uniflora</name>
    <dbReference type="NCBI Taxonomy" id="39325"/>
    <lineage>
        <taxon>Eukaryota</taxon>
        <taxon>Viridiplantae</taxon>
        <taxon>Streptophyta</taxon>
        <taxon>Embryophyta</taxon>
        <taxon>Tracheophyta</taxon>
        <taxon>Spermatophyta</taxon>
        <taxon>Magnoliopsida</taxon>
        <taxon>Ranunculales</taxon>
        <taxon>Circaeasteraceae</taxon>
        <taxon>Kingdonia</taxon>
    </lineage>
</organism>
<keyword evidence="4" id="KW-0732">Signal</keyword>
<evidence type="ECO:0000256" key="3">
    <source>
        <dbReference type="ARBA" id="ARBA00022525"/>
    </source>
</evidence>
<gene>
    <name evidence="7" type="ORF">GIB67_017804</name>
</gene>
<dbReference type="GO" id="GO:0005576">
    <property type="term" value="C:extracellular region"/>
    <property type="evidence" value="ECO:0007669"/>
    <property type="project" value="UniProtKB-SubCell"/>
</dbReference>
<protein>
    <recommendedName>
        <fullName evidence="6">Epidermal patterning factor-like protein</fullName>
    </recommendedName>
</protein>
<evidence type="ECO:0000313" key="7">
    <source>
        <dbReference type="EMBL" id="KAF6156668.1"/>
    </source>
</evidence>
<evidence type="ECO:0000313" key="8">
    <source>
        <dbReference type="Proteomes" id="UP000541444"/>
    </source>
</evidence>
<sequence>MMASPKYQSNALRSVASVILIFTLISLPSKSVGEAFTQKKLVLGSRPPMCINRCLSCRPCKATLVIPPSPRKRSSTFRASSYHQDDTYYLLSWKCRCGNKIYQP</sequence>
<keyword evidence="6" id="KW-0217">Developmental protein</keyword>
<comment type="subcellular location">
    <subcellularLocation>
        <location evidence="1 6">Secreted</location>
    </subcellularLocation>
</comment>
<accession>A0A7J7MPN0</accession>
<dbReference type="AlphaFoldDB" id="A0A7J7MPN0"/>
<evidence type="ECO:0000256" key="4">
    <source>
        <dbReference type="ARBA" id="ARBA00022729"/>
    </source>
</evidence>
<comment type="similarity">
    <text evidence="2 6">Belongs to the plant cysteine rich small secretory peptide family. Epidermal patterning factor subfamily.</text>
</comment>
<dbReference type="PANTHER" id="PTHR33109">
    <property type="entry name" value="EPIDERMAL PATTERNING FACTOR-LIKE PROTEIN 4"/>
    <property type="match status" value="1"/>
</dbReference>
<comment type="function">
    <text evidence="6">Controls stomatal patterning.</text>
</comment>
<dbReference type="Proteomes" id="UP000541444">
    <property type="component" value="Unassembled WGS sequence"/>
</dbReference>
<name>A0A7J7MPN0_9MAGN</name>
<evidence type="ECO:0000256" key="2">
    <source>
        <dbReference type="ARBA" id="ARBA00008127"/>
    </source>
</evidence>